<dbReference type="GO" id="GO:0045892">
    <property type="term" value="P:negative regulation of DNA-templated transcription"/>
    <property type="evidence" value="ECO:0007669"/>
    <property type="project" value="TreeGrafter"/>
</dbReference>
<dbReference type="PANTHER" id="PTHR30136:SF24">
    <property type="entry name" value="HTH-TYPE TRANSCRIPTIONAL REPRESSOR ALLR"/>
    <property type="match status" value="1"/>
</dbReference>
<dbReference type="InterPro" id="IPR029016">
    <property type="entry name" value="GAF-like_dom_sf"/>
</dbReference>
<dbReference type="EMBL" id="UGQS01000002">
    <property type="protein sequence ID" value="STZ77244.1"/>
    <property type="molecule type" value="Genomic_DNA"/>
</dbReference>
<protein>
    <submittedName>
        <fullName evidence="6">Transcriptional regulator kdgR</fullName>
    </submittedName>
</protein>
<name>A0A378UIN1_BERDE</name>
<dbReference type="PANTHER" id="PTHR30136">
    <property type="entry name" value="HELIX-TURN-HELIX TRANSCRIPTIONAL REGULATOR, ICLR FAMILY"/>
    <property type="match status" value="1"/>
</dbReference>
<dbReference type="PROSITE" id="PS51078">
    <property type="entry name" value="ICLR_ED"/>
    <property type="match status" value="1"/>
</dbReference>
<dbReference type="InterPro" id="IPR036388">
    <property type="entry name" value="WH-like_DNA-bd_sf"/>
</dbReference>
<evidence type="ECO:0000313" key="6">
    <source>
        <dbReference type="EMBL" id="STZ77244.1"/>
    </source>
</evidence>
<evidence type="ECO:0000256" key="3">
    <source>
        <dbReference type="ARBA" id="ARBA00023163"/>
    </source>
</evidence>
<dbReference type="SUPFAM" id="SSF55781">
    <property type="entry name" value="GAF domain-like"/>
    <property type="match status" value="1"/>
</dbReference>
<reference evidence="6 7" key="1">
    <citation type="submission" date="2018-06" db="EMBL/GenBank/DDBJ databases">
        <authorList>
            <consortium name="Pathogen Informatics"/>
            <person name="Doyle S."/>
        </authorList>
    </citation>
    <scope>NUCLEOTIDE SEQUENCE [LARGE SCALE GENOMIC DNA]</scope>
    <source>
        <strain evidence="6 7">NCTC10295</strain>
    </source>
</reference>
<dbReference type="Pfam" id="PF01614">
    <property type="entry name" value="IclR_C"/>
    <property type="match status" value="1"/>
</dbReference>
<dbReference type="GO" id="GO:0003700">
    <property type="term" value="F:DNA-binding transcription factor activity"/>
    <property type="evidence" value="ECO:0007669"/>
    <property type="project" value="TreeGrafter"/>
</dbReference>
<feature type="domain" description="IclR-ED" evidence="5">
    <location>
        <begin position="91"/>
        <end position="263"/>
    </location>
</feature>
<dbReference type="InterPro" id="IPR014757">
    <property type="entry name" value="Tscrpt_reg_IclR_C"/>
</dbReference>
<evidence type="ECO:0000256" key="1">
    <source>
        <dbReference type="ARBA" id="ARBA00023015"/>
    </source>
</evidence>
<gene>
    <name evidence="6" type="primary">kdgR_2</name>
    <name evidence="6" type="ORF">NCTC10295_02061</name>
</gene>
<organism evidence="6 7">
    <name type="scientific">Bergeriella denitrificans</name>
    <name type="common">Neisseria denitrificans</name>
    <dbReference type="NCBI Taxonomy" id="494"/>
    <lineage>
        <taxon>Bacteria</taxon>
        <taxon>Pseudomonadati</taxon>
        <taxon>Pseudomonadota</taxon>
        <taxon>Betaproteobacteria</taxon>
        <taxon>Neisseriales</taxon>
        <taxon>Neisseriaceae</taxon>
        <taxon>Bergeriella</taxon>
    </lineage>
</organism>
<dbReference type="PROSITE" id="PS51077">
    <property type="entry name" value="HTH_ICLR"/>
    <property type="match status" value="1"/>
</dbReference>
<keyword evidence="3" id="KW-0804">Transcription</keyword>
<dbReference type="GO" id="GO:0003677">
    <property type="term" value="F:DNA binding"/>
    <property type="evidence" value="ECO:0007669"/>
    <property type="project" value="UniProtKB-KW"/>
</dbReference>
<dbReference type="AlphaFoldDB" id="A0A378UIN1"/>
<dbReference type="Pfam" id="PF09339">
    <property type="entry name" value="HTH_IclR"/>
    <property type="match status" value="1"/>
</dbReference>
<keyword evidence="1" id="KW-0805">Transcription regulation</keyword>
<dbReference type="Gene3D" id="3.30.450.40">
    <property type="match status" value="1"/>
</dbReference>
<feature type="domain" description="HTH iclR-type" evidence="4">
    <location>
        <begin position="28"/>
        <end position="88"/>
    </location>
</feature>
<dbReference type="InterPro" id="IPR005471">
    <property type="entry name" value="Tscrpt_reg_IclR_N"/>
</dbReference>
<keyword evidence="2" id="KW-0238">DNA-binding</keyword>
<evidence type="ECO:0000259" key="5">
    <source>
        <dbReference type="PROSITE" id="PS51078"/>
    </source>
</evidence>
<evidence type="ECO:0000313" key="7">
    <source>
        <dbReference type="Proteomes" id="UP000254651"/>
    </source>
</evidence>
<evidence type="ECO:0000256" key="2">
    <source>
        <dbReference type="ARBA" id="ARBA00023125"/>
    </source>
</evidence>
<dbReference type="InterPro" id="IPR050707">
    <property type="entry name" value="HTH_MetabolicPath_Reg"/>
</dbReference>
<dbReference type="Proteomes" id="UP000254651">
    <property type="component" value="Unassembled WGS sequence"/>
</dbReference>
<dbReference type="SMART" id="SM00346">
    <property type="entry name" value="HTH_ICLR"/>
    <property type="match status" value="1"/>
</dbReference>
<proteinExistence type="predicted"/>
<evidence type="ECO:0000259" key="4">
    <source>
        <dbReference type="PROSITE" id="PS51077"/>
    </source>
</evidence>
<dbReference type="InterPro" id="IPR036390">
    <property type="entry name" value="WH_DNA-bd_sf"/>
</dbReference>
<keyword evidence="7" id="KW-1185">Reference proteome</keyword>
<accession>A0A378UIN1</accession>
<dbReference type="SUPFAM" id="SSF46785">
    <property type="entry name" value="Winged helix' DNA-binding domain"/>
    <property type="match status" value="1"/>
</dbReference>
<sequence>MRFSDGLLLYFQPVGKTGKLMVNETRKIQSVERAMYLLEQIALAGGQARLGWLAEQTGLNKATLHGLLNTLAALGYISREGAAYTLGLRLRDLTLPLSDADERLRSRFRPLMAQLHALSGENVYLAAPCGTREYRYLEVLGDDSRHNSPSPRGRREGLTTSAMGKVFLAEIEEMARSLRRAGKLSAALGAELAEIRRQGYALDLGEAEEGWFAFAVALRDNGRTVAGISVAGRADALPHARLVALAEASLRLIWAAESETAGADAHQAV</sequence>
<dbReference type="Gene3D" id="1.10.10.10">
    <property type="entry name" value="Winged helix-like DNA-binding domain superfamily/Winged helix DNA-binding domain"/>
    <property type="match status" value="1"/>
</dbReference>